<dbReference type="InterPro" id="IPR006056">
    <property type="entry name" value="RidA"/>
</dbReference>
<dbReference type="GO" id="GO:0019239">
    <property type="term" value="F:deaminase activity"/>
    <property type="evidence" value="ECO:0007669"/>
    <property type="project" value="TreeGrafter"/>
</dbReference>
<proteinExistence type="inferred from homology"/>
<dbReference type="GO" id="GO:0005829">
    <property type="term" value="C:cytosol"/>
    <property type="evidence" value="ECO:0007669"/>
    <property type="project" value="TreeGrafter"/>
</dbReference>
<dbReference type="InterPro" id="IPR006175">
    <property type="entry name" value="YjgF/YER057c/UK114"/>
</dbReference>
<dbReference type="InterPro" id="IPR019897">
    <property type="entry name" value="RidA_CS"/>
</dbReference>
<protein>
    <submittedName>
        <fullName evidence="2">RidA family protein</fullName>
    </submittedName>
</protein>
<dbReference type="PANTHER" id="PTHR11803:SF39">
    <property type="entry name" value="2-IMINOBUTANOATE_2-IMINOPROPANOATE DEAMINASE"/>
    <property type="match status" value="1"/>
</dbReference>
<dbReference type="Pfam" id="PF01042">
    <property type="entry name" value="Ribonuc_L-PSP"/>
    <property type="match status" value="1"/>
</dbReference>
<dbReference type="AlphaFoldDB" id="A0A7C3IJ05"/>
<organism evidence="2">
    <name type="scientific">Gracilinema caldarium</name>
    <dbReference type="NCBI Taxonomy" id="215591"/>
    <lineage>
        <taxon>Bacteria</taxon>
        <taxon>Pseudomonadati</taxon>
        <taxon>Spirochaetota</taxon>
        <taxon>Spirochaetia</taxon>
        <taxon>Spirochaetales</taxon>
        <taxon>Breznakiellaceae</taxon>
        <taxon>Gracilinema</taxon>
    </lineage>
</organism>
<evidence type="ECO:0000256" key="1">
    <source>
        <dbReference type="ARBA" id="ARBA00010552"/>
    </source>
</evidence>
<dbReference type="InterPro" id="IPR035959">
    <property type="entry name" value="RutC-like_sf"/>
</dbReference>
<comment type="similarity">
    <text evidence="1">Belongs to the RutC family.</text>
</comment>
<dbReference type="Gene3D" id="3.30.1330.40">
    <property type="entry name" value="RutC-like"/>
    <property type="match status" value="1"/>
</dbReference>
<dbReference type="SUPFAM" id="SSF55298">
    <property type="entry name" value="YjgF-like"/>
    <property type="match status" value="1"/>
</dbReference>
<dbReference type="NCBIfam" id="TIGR00004">
    <property type="entry name" value="Rid family detoxifying hydrolase"/>
    <property type="match status" value="1"/>
</dbReference>
<dbReference type="EMBL" id="DSVL01000105">
    <property type="protein sequence ID" value="HFH28545.1"/>
    <property type="molecule type" value="Genomic_DNA"/>
</dbReference>
<dbReference type="FunFam" id="3.30.1330.40:FF:000001">
    <property type="entry name" value="L-PSP family endoribonuclease"/>
    <property type="match status" value="1"/>
</dbReference>
<dbReference type="CDD" id="cd00448">
    <property type="entry name" value="YjgF_YER057c_UK114_family"/>
    <property type="match status" value="1"/>
</dbReference>
<accession>A0A7C3IJ05</accession>
<comment type="caution">
    <text evidence="2">The sequence shown here is derived from an EMBL/GenBank/DDBJ whole genome shotgun (WGS) entry which is preliminary data.</text>
</comment>
<name>A0A7C3IJ05_9SPIR</name>
<gene>
    <name evidence="2" type="ORF">ENS59_03410</name>
</gene>
<dbReference type="PROSITE" id="PS01094">
    <property type="entry name" value="UPF0076"/>
    <property type="match status" value="1"/>
</dbReference>
<evidence type="ECO:0000313" key="2">
    <source>
        <dbReference type="EMBL" id="HFH28545.1"/>
    </source>
</evidence>
<sequence>MQKRVISTKGAPAAIGPYSQAVLAGPGALLFVSGQLPVDPETGTFAPGNIGAMTRRCLENIKAILEASGASLANVVKTTVFLTTMEDFAEMNQVYGEYFPNEPPARSTIAVAALPKGSRIEIEAVAVV</sequence>
<reference evidence="2" key="1">
    <citation type="journal article" date="2020" name="mSystems">
        <title>Genome- and Community-Level Interaction Insights into Carbon Utilization and Element Cycling Functions of Hydrothermarchaeota in Hydrothermal Sediment.</title>
        <authorList>
            <person name="Zhou Z."/>
            <person name="Liu Y."/>
            <person name="Xu W."/>
            <person name="Pan J."/>
            <person name="Luo Z.H."/>
            <person name="Li M."/>
        </authorList>
    </citation>
    <scope>NUCLEOTIDE SEQUENCE [LARGE SCALE GENOMIC DNA]</scope>
    <source>
        <strain evidence="2">SpSt-503</strain>
    </source>
</reference>
<dbReference type="PANTHER" id="PTHR11803">
    <property type="entry name" value="2-IMINOBUTANOATE/2-IMINOPROPANOATE DEAMINASE RIDA"/>
    <property type="match status" value="1"/>
</dbReference>